<gene>
    <name evidence="1" type="ORF">BH720_035065</name>
</gene>
<name>A0ACD5H3F7_9CYAN</name>
<dbReference type="EMBL" id="CP182909">
    <property type="protein sequence ID" value="XPM67380.1"/>
    <property type="molecule type" value="Genomic_DNA"/>
</dbReference>
<dbReference type="Proteomes" id="UP000095472">
    <property type="component" value="Chromosome"/>
</dbReference>
<proteinExistence type="predicted"/>
<sequence>MSAPQSVPEPSAIAGLALMVILAKRKLNRV</sequence>
<organism evidence="1 2">
    <name type="scientific">Desertifilum tharense IPPAS B-1220</name>
    <dbReference type="NCBI Taxonomy" id="1781255"/>
    <lineage>
        <taxon>Bacteria</taxon>
        <taxon>Bacillati</taxon>
        <taxon>Cyanobacteriota</taxon>
        <taxon>Cyanophyceae</taxon>
        <taxon>Desertifilales</taxon>
        <taxon>Desertifilaceae</taxon>
        <taxon>Desertifilum</taxon>
    </lineage>
</organism>
<protein>
    <submittedName>
        <fullName evidence="1">PEP-CTERM sorting domain-containing protein</fullName>
    </submittedName>
</protein>
<keyword evidence="2" id="KW-1185">Reference proteome</keyword>
<reference evidence="1 2" key="1">
    <citation type="journal article" date="2016" name="Genome Announc.">
        <title>Draft Genome Sequence of the Thermotolerant Cyanobacterium Desertifilum sp. IPPAS B-1220.</title>
        <authorList>
            <person name="Mironov K.S."/>
            <person name="Sinetova M.A."/>
            <person name="Bolatkhan K."/>
            <person name="Zayadan B.K."/>
            <person name="Ustinova V.V."/>
            <person name="Kupriyanova E.V."/>
            <person name="Skrypnik A.N."/>
            <person name="Gogoleva N.E."/>
            <person name="Gogolev Y.V."/>
            <person name="Los D.A."/>
        </authorList>
    </citation>
    <scope>NUCLEOTIDE SEQUENCE [LARGE SCALE GENOMIC DNA]</scope>
    <source>
        <strain evidence="1 2">IPPAS B-1220</strain>
    </source>
</reference>
<accession>A0ACD5H3F7</accession>
<evidence type="ECO:0000313" key="2">
    <source>
        <dbReference type="Proteomes" id="UP000095472"/>
    </source>
</evidence>
<evidence type="ECO:0000313" key="1">
    <source>
        <dbReference type="EMBL" id="XPM67380.1"/>
    </source>
</evidence>